<dbReference type="GO" id="GO:0005739">
    <property type="term" value="C:mitochondrion"/>
    <property type="evidence" value="ECO:0007669"/>
    <property type="project" value="GOC"/>
</dbReference>
<dbReference type="GO" id="GO:0004222">
    <property type="term" value="F:metalloendopeptidase activity"/>
    <property type="evidence" value="ECO:0007669"/>
    <property type="project" value="InterPro"/>
</dbReference>
<protein>
    <recommendedName>
        <fullName evidence="6">Mitochondrial inner membrane protease ATP23</fullName>
        <ecNumber evidence="6">3.4.24.-</ecNumber>
    </recommendedName>
</protein>
<evidence type="ECO:0000313" key="7">
    <source>
        <dbReference type="EMBL" id="CAD9700272.1"/>
    </source>
</evidence>
<keyword evidence="5 6" id="KW-0482">Metalloprotease</keyword>
<evidence type="ECO:0000256" key="5">
    <source>
        <dbReference type="ARBA" id="ARBA00023049"/>
    </source>
</evidence>
<organism evidence="7">
    <name type="scientific">Mucochytrium quahogii</name>
    <dbReference type="NCBI Taxonomy" id="96639"/>
    <lineage>
        <taxon>Eukaryota</taxon>
        <taxon>Sar</taxon>
        <taxon>Stramenopiles</taxon>
        <taxon>Bigyra</taxon>
        <taxon>Labyrinthulomycetes</taxon>
        <taxon>Thraustochytrida</taxon>
        <taxon>Thraustochytriidae</taxon>
        <taxon>Mucochytrium</taxon>
    </lineage>
</organism>
<dbReference type="EMBL" id="HBHK01022344">
    <property type="protein sequence ID" value="CAD9700272.1"/>
    <property type="molecule type" value="Transcribed_RNA"/>
</dbReference>
<evidence type="ECO:0000256" key="2">
    <source>
        <dbReference type="ARBA" id="ARBA00022670"/>
    </source>
</evidence>
<proteinExistence type="inferred from homology"/>
<dbReference type="PANTHER" id="PTHR21711:SF0">
    <property type="entry name" value="MITOCHONDRIAL INNER MEMBRANE PROTEASE ATP23 HOMOLOG"/>
    <property type="match status" value="1"/>
</dbReference>
<dbReference type="InterPro" id="IPR019165">
    <property type="entry name" value="Peptidase_M76_ATP23"/>
</dbReference>
<comment type="similarity">
    <text evidence="1 6">Belongs to the peptidase M76 family.</text>
</comment>
<dbReference type="GO" id="GO:0046872">
    <property type="term" value="F:metal ion binding"/>
    <property type="evidence" value="ECO:0007669"/>
    <property type="project" value="UniProtKB-KW"/>
</dbReference>
<name>A0A7S2SIJ8_9STRA</name>
<dbReference type="Pfam" id="PF09768">
    <property type="entry name" value="Peptidase_M76"/>
    <property type="match status" value="1"/>
</dbReference>
<keyword evidence="2 6" id="KW-0645">Protease</keyword>
<reference evidence="7" key="1">
    <citation type="submission" date="2021-01" db="EMBL/GenBank/DDBJ databases">
        <authorList>
            <person name="Corre E."/>
            <person name="Pelletier E."/>
            <person name="Niang G."/>
            <person name="Scheremetjew M."/>
            <person name="Finn R."/>
            <person name="Kale V."/>
            <person name="Holt S."/>
            <person name="Cochrane G."/>
            <person name="Meng A."/>
            <person name="Brown T."/>
            <person name="Cohen L."/>
        </authorList>
    </citation>
    <scope>NUCLEOTIDE SEQUENCE</scope>
    <source>
        <strain evidence="7">NY070348D</strain>
    </source>
</reference>
<evidence type="ECO:0000256" key="4">
    <source>
        <dbReference type="ARBA" id="ARBA00022801"/>
    </source>
</evidence>
<dbReference type="AlphaFoldDB" id="A0A7S2SIJ8"/>
<evidence type="ECO:0000256" key="3">
    <source>
        <dbReference type="ARBA" id="ARBA00022723"/>
    </source>
</evidence>
<dbReference type="PANTHER" id="PTHR21711">
    <property type="entry name" value="MITOCHONDRIAL INNER MEMBRANE PROTEASE"/>
    <property type="match status" value="1"/>
</dbReference>
<accession>A0A7S2SIJ8</accession>
<dbReference type="GO" id="GO:0033615">
    <property type="term" value="P:mitochondrial proton-transporting ATP synthase complex assembly"/>
    <property type="evidence" value="ECO:0007669"/>
    <property type="project" value="TreeGrafter"/>
</dbReference>
<gene>
    <name evidence="7" type="ORF">QSP1433_LOCUS14190</name>
</gene>
<evidence type="ECO:0000256" key="6">
    <source>
        <dbReference type="RuleBase" id="RU364057"/>
    </source>
</evidence>
<sequence length="130" mass="14721">MTHEMVHAFDHCVAQKDLTECEPLACSEIRAAREAECRDNFHGGVGEVCRYVGMNPFDDSVPKEDENSINNICRWFKKRCARVNAARSVNAVFPGKGWNCVESVFEECYKDSHPFTTRNESGDKSKNVSK</sequence>
<dbReference type="EC" id="3.4.24.-" evidence="6"/>
<keyword evidence="4 6" id="KW-0378">Hydrolase</keyword>
<keyword evidence="3 6" id="KW-0479">Metal-binding</keyword>
<dbReference type="GO" id="GO:0034982">
    <property type="term" value="P:mitochondrial protein processing"/>
    <property type="evidence" value="ECO:0007669"/>
    <property type="project" value="TreeGrafter"/>
</dbReference>
<evidence type="ECO:0000256" key="1">
    <source>
        <dbReference type="ARBA" id="ARBA00009915"/>
    </source>
</evidence>